<keyword evidence="1" id="KW-0732">Signal</keyword>
<dbReference type="RefSeq" id="WP_251835649.1">
    <property type="nucleotide sequence ID" value="NZ_JACSQG010000002.1"/>
</dbReference>
<name>A0ABR8TM97_9PSED</name>
<dbReference type="EMBL" id="JACSQG010000002">
    <property type="protein sequence ID" value="MBD7976878.1"/>
    <property type="molecule type" value="Genomic_DNA"/>
</dbReference>
<evidence type="ECO:0000256" key="1">
    <source>
        <dbReference type="SAM" id="SignalP"/>
    </source>
</evidence>
<evidence type="ECO:0000313" key="3">
    <source>
        <dbReference type="Proteomes" id="UP000611945"/>
    </source>
</evidence>
<evidence type="ECO:0000313" key="2">
    <source>
        <dbReference type="EMBL" id="MBD7976878.1"/>
    </source>
</evidence>
<sequence>MPTFVVSLRRLAALFLGLLMMAPPLAFAALTPVETVQIQATRATGSLLLLRGEGFQKDHQLRLEDDIQALQRAMQALQSDETLYRLHLQLIEELRRGVAFGPGEDSMPWRYPEELARALRDFLSALRTHPSASPTEVAAKVEYLAVQYLSRAYFGNFEIAREQPDTYLGQDERKLVPFIDQEMQGLAEDNPKLTKIQARWQYLRVALLDMNSQSSALVSASGRPFAPTTVDRHARALSEEWMALE</sequence>
<accession>A0ABR8TM97</accession>
<dbReference type="Proteomes" id="UP000611945">
    <property type="component" value="Unassembled WGS sequence"/>
</dbReference>
<feature type="signal peptide" evidence="1">
    <location>
        <begin position="1"/>
        <end position="28"/>
    </location>
</feature>
<organism evidence="2 3">
    <name type="scientific">Serpens gallinarum</name>
    <dbReference type="NCBI Taxonomy" id="2763075"/>
    <lineage>
        <taxon>Bacteria</taxon>
        <taxon>Pseudomonadati</taxon>
        <taxon>Pseudomonadota</taxon>
        <taxon>Gammaproteobacteria</taxon>
        <taxon>Pseudomonadales</taxon>
        <taxon>Pseudomonadaceae</taxon>
        <taxon>Pseudomonas</taxon>
    </lineage>
</organism>
<protein>
    <submittedName>
        <fullName evidence="2">Uncharacterized protein</fullName>
    </submittedName>
</protein>
<proteinExistence type="predicted"/>
<feature type="chain" id="PRO_5045321688" evidence="1">
    <location>
        <begin position="29"/>
        <end position="245"/>
    </location>
</feature>
<reference evidence="2 3" key="1">
    <citation type="submission" date="2020-08" db="EMBL/GenBank/DDBJ databases">
        <title>A Genomic Blueprint of the Chicken Gut Microbiome.</title>
        <authorList>
            <person name="Gilroy R."/>
            <person name="Ravi A."/>
            <person name="Getino M."/>
            <person name="Pursley I."/>
            <person name="Horton D.L."/>
            <person name="Alikhan N.-F."/>
            <person name="Baker D."/>
            <person name="Gharbi K."/>
            <person name="Hall N."/>
            <person name="Watson M."/>
            <person name="Adriaenssens E.M."/>
            <person name="Foster-Nyarko E."/>
            <person name="Jarju S."/>
            <person name="Secka A."/>
            <person name="Antonio M."/>
            <person name="Oren A."/>
            <person name="Chaudhuri R."/>
            <person name="La Ragione R.M."/>
            <person name="Hildebrand F."/>
            <person name="Pallen M.J."/>
        </authorList>
    </citation>
    <scope>NUCLEOTIDE SEQUENCE [LARGE SCALE GENOMIC DNA]</scope>
    <source>
        <strain evidence="2 3">Sa2CUA2</strain>
    </source>
</reference>
<comment type="caution">
    <text evidence="2">The sequence shown here is derived from an EMBL/GenBank/DDBJ whole genome shotgun (WGS) entry which is preliminary data.</text>
</comment>
<keyword evidence="3" id="KW-1185">Reference proteome</keyword>
<gene>
    <name evidence="2" type="ORF">H9642_06710</name>
</gene>